<dbReference type="AlphaFoldDB" id="A0A1H3FEM2"/>
<evidence type="ECO:0000313" key="9">
    <source>
        <dbReference type="EMBL" id="SDX88569.1"/>
    </source>
</evidence>
<evidence type="ECO:0000256" key="2">
    <source>
        <dbReference type="ARBA" id="ARBA00007656"/>
    </source>
</evidence>
<evidence type="ECO:0000256" key="4">
    <source>
        <dbReference type="ARBA" id="ARBA00022729"/>
    </source>
</evidence>
<dbReference type="PROSITE" id="PS50198">
    <property type="entry name" value="PPIC_PPIASE_2"/>
    <property type="match status" value="1"/>
</dbReference>
<dbReference type="Gene3D" id="3.10.50.40">
    <property type="match status" value="1"/>
</dbReference>
<evidence type="ECO:0000256" key="6">
    <source>
        <dbReference type="ARBA" id="ARBA00023235"/>
    </source>
</evidence>
<dbReference type="STRING" id="1007099.SAMN05216287_4017"/>
<sequence length="280" mass="32311">MTAIDQENLAYMTLKSVQARFDCEPAQLTESQKHEAQQHAQRQYRIETAVLASPMAQDVHVPASTVEDAFARIRQRYEAEADFLEGLERAGLGEAGLRRALLWELRVEAVMDRVAQNAKQIDPVDEELFYLNHLDRFHLPERRKVRHILITINDQFADNHHDAALKRIRQIAEQLKRHPRRFSQLAQRYSECPTAMNGGLLGEMPRGKLYPELDQVLFNLARGQISGPLRSPIGFHLLSCDSISQAKRMRFAEARPSIHELLDTRVRRATQRDWIRSLFA</sequence>
<dbReference type="NCBIfam" id="TIGR02933">
    <property type="entry name" value="nifM_nitrog"/>
    <property type="match status" value="1"/>
</dbReference>
<dbReference type="InterPro" id="IPR014282">
    <property type="entry name" value="Nitrogen_fix_NifM"/>
</dbReference>
<feature type="domain" description="PpiC" evidence="8">
    <location>
        <begin position="140"/>
        <end position="242"/>
    </location>
</feature>
<keyword evidence="5 7" id="KW-0697">Rotamase</keyword>
<dbReference type="PANTHER" id="PTHR47245:SF1">
    <property type="entry name" value="FOLDASE PROTEIN PRSA"/>
    <property type="match status" value="1"/>
</dbReference>
<evidence type="ECO:0000259" key="8">
    <source>
        <dbReference type="PROSITE" id="PS50198"/>
    </source>
</evidence>
<evidence type="ECO:0000256" key="3">
    <source>
        <dbReference type="ARBA" id="ARBA00013194"/>
    </source>
</evidence>
<keyword evidence="4" id="KW-0732">Signal</keyword>
<dbReference type="InterPro" id="IPR050245">
    <property type="entry name" value="PrsA_foldase"/>
</dbReference>
<name>A0A1H3FEM2_9PSED</name>
<evidence type="ECO:0000313" key="10">
    <source>
        <dbReference type="Proteomes" id="UP000243778"/>
    </source>
</evidence>
<dbReference type="Pfam" id="PF00639">
    <property type="entry name" value="Rotamase"/>
    <property type="match status" value="1"/>
</dbReference>
<dbReference type="PANTHER" id="PTHR47245">
    <property type="entry name" value="PEPTIDYLPROLYL ISOMERASE"/>
    <property type="match status" value="1"/>
</dbReference>
<keyword evidence="10" id="KW-1185">Reference proteome</keyword>
<accession>A0A1H3FEM2</accession>
<dbReference type="Proteomes" id="UP000243778">
    <property type="component" value="Unassembled WGS sequence"/>
</dbReference>
<dbReference type="OrthoDB" id="9769613at2"/>
<dbReference type="SUPFAM" id="SSF54534">
    <property type="entry name" value="FKBP-like"/>
    <property type="match status" value="1"/>
</dbReference>
<dbReference type="SUPFAM" id="SSF109998">
    <property type="entry name" value="Triger factor/SurA peptide-binding domain-like"/>
    <property type="match status" value="1"/>
</dbReference>
<comment type="catalytic activity">
    <reaction evidence="1">
        <text>[protein]-peptidylproline (omega=180) = [protein]-peptidylproline (omega=0)</text>
        <dbReference type="Rhea" id="RHEA:16237"/>
        <dbReference type="Rhea" id="RHEA-COMP:10747"/>
        <dbReference type="Rhea" id="RHEA-COMP:10748"/>
        <dbReference type="ChEBI" id="CHEBI:83833"/>
        <dbReference type="ChEBI" id="CHEBI:83834"/>
        <dbReference type="EC" id="5.2.1.8"/>
    </reaction>
</comment>
<comment type="similarity">
    <text evidence="2">Belongs to the PpiC/parvulin rotamase family.</text>
</comment>
<protein>
    <recommendedName>
        <fullName evidence="3">peptidylprolyl isomerase</fullName>
        <ecNumber evidence="3">5.2.1.8</ecNumber>
    </recommendedName>
</protein>
<dbReference type="RefSeq" id="WP_090231424.1">
    <property type="nucleotide sequence ID" value="NZ_FNNU01000007.1"/>
</dbReference>
<evidence type="ECO:0000256" key="7">
    <source>
        <dbReference type="PROSITE-ProRule" id="PRU00278"/>
    </source>
</evidence>
<dbReference type="InterPro" id="IPR000297">
    <property type="entry name" value="PPIase_PpiC"/>
</dbReference>
<proteinExistence type="inferred from homology"/>
<dbReference type="EMBL" id="FNNU01000007">
    <property type="protein sequence ID" value="SDX88569.1"/>
    <property type="molecule type" value="Genomic_DNA"/>
</dbReference>
<evidence type="ECO:0000256" key="5">
    <source>
        <dbReference type="ARBA" id="ARBA00023110"/>
    </source>
</evidence>
<dbReference type="GO" id="GO:0003755">
    <property type="term" value="F:peptidyl-prolyl cis-trans isomerase activity"/>
    <property type="evidence" value="ECO:0007669"/>
    <property type="project" value="UniProtKB-KW"/>
</dbReference>
<evidence type="ECO:0000256" key="1">
    <source>
        <dbReference type="ARBA" id="ARBA00000971"/>
    </source>
</evidence>
<dbReference type="InterPro" id="IPR046357">
    <property type="entry name" value="PPIase_dom_sf"/>
</dbReference>
<dbReference type="InterPro" id="IPR023058">
    <property type="entry name" value="PPIase_PpiC_CS"/>
</dbReference>
<organism evidence="9 10">
    <name type="scientific">Pseudomonas kuykendallii</name>
    <dbReference type="NCBI Taxonomy" id="1007099"/>
    <lineage>
        <taxon>Bacteria</taxon>
        <taxon>Pseudomonadati</taxon>
        <taxon>Pseudomonadota</taxon>
        <taxon>Gammaproteobacteria</taxon>
        <taxon>Pseudomonadales</taxon>
        <taxon>Pseudomonadaceae</taxon>
        <taxon>Pseudomonas</taxon>
    </lineage>
</organism>
<reference evidence="10" key="1">
    <citation type="submission" date="2016-10" db="EMBL/GenBank/DDBJ databases">
        <authorList>
            <person name="Varghese N."/>
            <person name="Submissions S."/>
        </authorList>
    </citation>
    <scope>NUCLEOTIDE SEQUENCE [LARGE SCALE GENOMIC DNA]</scope>
    <source>
        <strain evidence="10">NRRL B-59562</strain>
    </source>
</reference>
<dbReference type="InterPro" id="IPR027304">
    <property type="entry name" value="Trigger_fact/SurA_dom_sf"/>
</dbReference>
<keyword evidence="6 7" id="KW-0413">Isomerase</keyword>
<dbReference type="PROSITE" id="PS01096">
    <property type="entry name" value="PPIC_PPIASE_1"/>
    <property type="match status" value="1"/>
</dbReference>
<gene>
    <name evidence="9" type="ORF">SAMN05216287_4017</name>
</gene>
<dbReference type="EC" id="5.2.1.8" evidence="3"/>